<sequence>MLDRRALATVAVVLLLALAGCTGVTDGGPTNPDTTTDAPTTAPETTPTTSPAGPNGTLSVHFLNVGQGSSSLVVTPAGETMLIDTGDWRDDGEIVLDYLRERDIDRIDYLVTSHPDADHIGGHEAVIEYFETEADGIGAVYDPGITSSSATYTEYLDAIEAHDVTLYQTQAGDSIPMEGVETEVLAPPAEGIANGDANENSIVLRLGFGQSSLLLPGDGESASESYLIEEYGSTLNVSVLSAGHHGSSSSSSDAFLEATSPRVAVISSAYDSQYGHPDDTVLQRFDDRSIPTYWTGTHGTIRMTTNGSAIRVATQADAPTDALALRDGDPVEPGSTDALERRTVVPVAGDTAPVATDGGTATTETATPTETTTTGGTLAIATINADGETLNDETVTFTNSGDAPLDLSGWTVSDEADHTYTFPDEATLDPGAELTLHTGSGTDTATDVYWGSGSPIWNNAGDTVIVTDENGDTILEEAY</sequence>
<dbReference type="SUPFAM" id="SSF74853">
    <property type="entry name" value="Lamin A/C globular tail domain"/>
    <property type="match status" value="1"/>
</dbReference>
<dbReference type="PROSITE" id="PS51841">
    <property type="entry name" value="LTD"/>
    <property type="match status" value="1"/>
</dbReference>
<dbReference type="PANTHER" id="PTHR30619">
    <property type="entry name" value="DNA INTERNALIZATION/COMPETENCE PROTEIN COMEC/REC2"/>
    <property type="match status" value="1"/>
</dbReference>
<dbReference type="InterPro" id="IPR036415">
    <property type="entry name" value="Lamin_tail_dom_sf"/>
</dbReference>
<dbReference type="PANTHER" id="PTHR30619:SF1">
    <property type="entry name" value="RECOMBINATION PROTEIN 2"/>
    <property type="match status" value="1"/>
</dbReference>
<dbReference type="InterPro" id="IPR001322">
    <property type="entry name" value="Lamin_tail_dom"/>
</dbReference>
<dbReference type="InterPro" id="IPR001279">
    <property type="entry name" value="Metallo-B-lactamas"/>
</dbReference>
<dbReference type="Proteomes" id="UP000244727">
    <property type="component" value="Chromosome"/>
</dbReference>
<evidence type="ECO:0000313" key="4">
    <source>
        <dbReference type="Proteomes" id="UP000244727"/>
    </source>
</evidence>
<reference evidence="3 4" key="1">
    <citation type="submission" date="2018-04" db="EMBL/GenBank/DDBJ databases">
        <title>Halococcoides cellulosivorans gen. nov., sp. nov., an extremely halophilic cellulose-utilizing haloarchaeon from hypersaline lakes.</title>
        <authorList>
            <person name="Sorokin D.Y."/>
            <person name="Toshchakov S.V."/>
            <person name="Samarov N.I."/>
            <person name="Korzhenkov A."/>
            <person name="Kublanov I.V."/>
        </authorList>
    </citation>
    <scope>NUCLEOTIDE SEQUENCE [LARGE SCALE GENOMIC DNA]</scope>
    <source>
        <strain evidence="3 4">HArcel1</strain>
    </source>
</reference>
<organism evidence="3 4">
    <name type="scientific">Halococcoides cellulosivorans</name>
    <dbReference type="NCBI Taxonomy" id="1679096"/>
    <lineage>
        <taxon>Archaea</taxon>
        <taxon>Methanobacteriati</taxon>
        <taxon>Methanobacteriota</taxon>
        <taxon>Stenosarchaea group</taxon>
        <taxon>Halobacteria</taxon>
        <taxon>Halobacteriales</taxon>
        <taxon>Haloarculaceae</taxon>
        <taxon>Halococcoides</taxon>
    </lineage>
</organism>
<keyword evidence="4" id="KW-1185">Reference proteome</keyword>
<dbReference type="GeneID" id="36513379"/>
<evidence type="ECO:0000259" key="2">
    <source>
        <dbReference type="PROSITE" id="PS51841"/>
    </source>
</evidence>
<dbReference type="CDD" id="cd07731">
    <property type="entry name" value="ComA-like_MBL-fold"/>
    <property type="match status" value="1"/>
</dbReference>
<accession>A0A2R4X3X0</accession>
<feature type="compositionally biased region" description="Low complexity" evidence="1">
    <location>
        <begin position="24"/>
        <end position="54"/>
    </location>
</feature>
<dbReference type="Gene3D" id="2.60.40.1260">
    <property type="entry name" value="Lamin Tail domain"/>
    <property type="match status" value="1"/>
</dbReference>
<dbReference type="EMBL" id="CP028858">
    <property type="protein sequence ID" value="AWB28496.1"/>
    <property type="molecule type" value="Genomic_DNA"/>
</dbReference>
<evidence type="ECO:0000256" key="1">
    <source>
        <dbReference type="SAM" id="MobiDB-lite"/>
    </source>
</evidence>
<dbReference type="InterPro" id="IPR052159">
    <property type="entry name" value="Competence_DNA_uptake"/>
</dbReference>
<dbReference type="InterPro" id="IPR035681">
    <property type="entry name" value="ComA-like_MBL"/>
</dbReference>
<dbReference type="Gene3D" id="3.60.15.10">
    <property type="entry name" value="Ribonuclease Z/Hydroxyacylglutathione hydrolase-like"/>
    <property type="match status" value="1"/>
</dbReference>
<feature type="region of interest" description="Disordered" evidence="1">
    <location>
        <begin position="24"/>
        <end position="56"/>
    </location>
</feature>
<dbReference type="SMART" id="SM00849">
    <property type="entry name" value="Lactamase_B"/>
    <property type="match status" value="1"/>
</dbReference>
<dbReference type="SUPFAM" id="SSF56281">
    <property type="entry name" value="Metallo-hydrolase/oxidoreductase"/>
    <property type="match status" value="1"/>
</dbReference>
<dbReference type="RefSeq" id="WP_108383944.1">
    <property type="nucleotide sequence ID" value="NZ_CP028858.1"/>
</dbReference>
<dbReference type="KEGG" id="harc:HARCEL1_12690"/>
<dbReference type="Pfam" id="PF00932">
    <property type="entry name" value="LTD"/>
    <property type="match status" value="1"/>
</dbReference>
<dbReference type="AlphaFoldDB" id="A0A2R4X3X0"/>
<dbReference type="Pfam" id="PF00753">
    <property type="entry name" value="Lactamase_B"/>
    <property type="match status" value="1"/>
</dbReference>
<feature type="region of interest" description="Disordered" evidence="1">
    <location>
        <begin position="350"/>
        <end position="373"/>
    </location>
</feature>
<evidence type="ECO:0000313" key="3">
    <source>
        <dbReference type="EMBL" id="AWB28496.1"/>
    </source>
</evidence>
<feature type="domain" description="LTD" evidence="2">
    <location>
        <begin position="364"/>
        <end position="479"/>
    </location>
</feature>
<dbReference type="PROSITE" id="PS51257">
    <property type="entry name" value="PROKAR_LIPOPROTEIN"/>
    <property type="match status" value="1"/>
</dbReference>
<feature type="compositionally biased region" description="Low complexity" evidence="1">
    <location>
        <begin position="355"/>
        <end position="373"/>
    </location>
</feature>
<proteinExistence type="predicted"/>
<name>A0A2R4X3X0_9EURY</name>
<gene>
    <name evidence="3" type="ORF">HARCEL1_12690</name>
</gene>
<protein>
    <submittedName>
        <fullName evidence="3">Competence protein</fullName>
    </submittedName>
</protein>
<dbReference type="InterPro" id="IPR036866">
    <property type="entry name" value="RibonucZ/Hydroxyglut_hydro"/>
</dbReference>